<dbReference type="PANTHER" id="PTHR34075:SF5">
    <property type="entry name" value="BLR3430 PROTEIN"/>
    <property type="match status" value="1"/>
</dbReference>
<name>A0ABX7T510_9SPHN</name>
<dbReference type="InterPro" id="IPR052513">
    <property type="entry name" value="Thioester_dehydratase-like"/>
</dbReference>
<keyword evidence="3" id="KW-1185">Reference proteome</keyword>
<dbReference type="InterPro" id="IPR012340">
    <property type="entry name" value="NA-bd_OB-fold"/>
</dbReference>
<reference evidence="2 3" key="1">
    <citation type="submission" date="2021-03" db="EMBL/GenBank/DDBJ databases">
        <title>Complete genome of Parasphingorhabdus_sp.JHSY0214.</title>
        <authorList>
            <person name="Yoo J.H."/>
            <person name="Bae J.W."/>
        </authorList>
    </citation>
    <scope>NUCLEOTIDE SEQUENCE [LARGE SCALE GENOMIC DNA]</scope>
    <source>
        <strain evidence="2 3">JHSY0214</strain>
    </source>
</reference>
<evidence type="ECO:0000313" key="3">
    <source>
        <dbReference type="Proteomes" id="UP000663923"/>
    </source>
</evidence>
<dbReference type="SUPFAM" id="SSF50249">
    <property type="entry name" value="Nucleic acid-binding proteins"/>
    <property type="match status" value="1"/>
</dbReference>
<dbReference type="PANTHER" id="PTHR34075">
    <property type="entry name" value="BLR3430 PROTEIN"/>
    <property type="match status" value="1"/>
</dbReference>
<feature type="domain" description="ChsH2 C-terminal OB-fold" evidence="1">
    <location>
        <begin position="46"/>
        <end position="113"/>
    </location>
</feature>
<dbReference type="InterPro" id="IPR002878">
    <property type="entry name" value="ChsH2_C"/>
</dbReference>
<dbReference type="RefSeq" id="WP_207987021.1">
    <property type="nucleotide sequence ID" value="NZ_CP071794.1"/>
</dbReference>
<proteinExistence type="predicted"/>
<dbReference type="Proteomes" id="UP000663923">
    <property type="component" value="Chromosome"/>
</dbReference>
<gene>
    <name evidence="2" type="ORF">J4G78_13320</name>
</gene>
<dbReference type="EMBL" id="CP071794">
    <property type="protein sequence ID" value="QTD55197.1"/>
    <property type="molecule type" value="Genomic_DNA"/>
</dbReference>
<accession>A0ABX7T510</accession>
<organism evidence="2 3">
    <name type="scientific">Parasphingorhabdus cellanae</name>
    <dbReference type="NCBI Taxonomy" id="2806553"/>
    <lineage>
        <taxon>Bacteria</taxon>
        <taxon>Pseudomonadati</taxon>
        <taxon>Pseudomonadota</taxon>
        <taxon>Alphaproteobacteria</taxon>
        <taxon>Sphingomonadales</taxon>
        <taxon>Sphingomonadaceae</taxon>
        <taxon>Parasphingorhabdus</taxon>
    </lineage>
</organism>
<evidence type="ECO:0000259" key="1">
    <source>
        <dbReference type="Pfam" id="PF01796"/>
    </source>
</evidence>
<protein>
    <submittedName>
        <fullName evidence="2">OB-fold domain-containing protein</fullName>
    </submittedName>
</protein>
<sequence>MGAQPIADNLFTDENMTALVGARNKQTGHIFFPLPLTPNDDIEPIALATRGTVWTYTVQRFPPKTPYAGPADPMDFKPYVVAYVSLPGQTMVESRLTGVEPEDVKIGMEVELTAIPLDPDAPADEQIMIHAFQPV</sequence>
<evidence type="ECO:0000313" key="2">
    <source>
        <dbReference type="EMBL" id="QTD55197.1"/>
    </source>
</evidence>
<dbReference type="Pfam" id="PF01796">
    <property type="entry name" value="OB_ChsH2_C"/>
    <property type="match status" value="1"/>
</dbReference>